<dbReference type="Proteomes" id="UP000025227">
    <property type="component" value="Unplaced"/>
</dbReference>
<dbReference type="WBParaSite" id="HCON_00084730-00001">
    <property type="protein sequence ID" value="HCON_00084730-00001"/>
    <property type="gene ID" value="HCON_00084730"/>
</dbReference>
<sequence length="91" mass="10306">YGCAHLGVVRKMFHFIMLLRCIPIQPFSTCLHNVANSHCLEDMVSLTLSKFSPTASVSTNERPSSTKILVLSGEKVKQIFILRRCQDSRMH</sequence>
<feature type="chain" id="PRO_5029475560" evidence="1">
    <location>
        <begin position="22"/>
        <end position="91"/>
    </location>
</feature>
<feature type="signal peptide" evidence="1">
    <location>
        <begin position="1"/>
        <end position="21"/>
    </location>
</feature>
<protein>
    <submittedName>
        <fullName evidence="3">Ovule protein</fullName>
    </submittedName>
</protein>
<evidence type="ECO:0000256" key="1">
    <source>
        <dbReference type="SAM" id="SignalP"/>
    </source>
</evidence>
<keyword evidence="2" id="KW-1185">Reference proteome</keyword>
<keyword evidence="1" id="KW-0732">Signal</keyword>
<organism evidence="2 3">
    <name type="scientific">Haemonchus contortus</name>
    <name type="common">Barber pole worm</name>
    <dbReference type="NCBI Taxonomy" id="6289"/>
    <lineage>
        <taxon>Eukaryota</taxon>
        <taxon>Metazoa</taxon>
        <taxon>Ecdysozoa</taxon>
        <taxon>Nematoda</taxon>
        <taxon>Chromadorea</taxon>
        <taxon>Rhabditida</taxon>
        <taxon>Rhabditina</taxon>
        <taxon>Rhabditomorpha</taxon>
        <taxon>Strongyloidea</taxon>
        <taxon>Trichostrongylidae</taxon>
        <taxon>Haemonchus</taxon>
    </lineage>
</organism>
<accession>A0A7I4YD74</accession>
<reference evidence="3" key="1">
    <citation type="submission" date="2020-12" db="UniProtKB">
        <authorList>
            <consortium name="WormBaseParasite"/>
        </authorList>
    </citation>
    <scope>IDENTIFICATION</scope>
    <source>
        <strain evidence="3">MHco3</strain>
    </source>
</reference>
<evidence type="ECO:0000313" key="2">
    <source>
        <dbReference type="Proteomes" id="UP000025227"/>
    </source>
</evidence>
<evidence type="ECO:0000313" key="3">
    <source>
        <dbReference type="WBParaSite" id="HCON_00084730-00001"/>
    </source>
</evidence>
<dbReference type="AlphaFoldDB" id="A0A7I4YD74"/>
<name>A0A7I4YD74_HAECO</name>
<proteinExistence type="predicted"/>